<sequence length="21" mass="2354">MPLQSGILLRAQILRSAFLLL</sequence>
<dbReference type="EMBL" id="QEAQ01000006">
    <property type="protein sequence ID" value="TPX61641.1"/>
    <property type="molecule type" value="Genomic_DNA"/>
</dbReference>
<proteinExistence type="predicted"/>
<evidence type="ECO:0000313" key="1">
    <source>
        <dbReference type="EMBL" id="TPX61641.1"/>
    </source>
</evidence>
<organism evidence="1 2">
    <name type="scientific">Powellomyces hirtus</name>
    <dbReference type="NCBI Taxonomy" id="109895"/>
    <lineage>
        <taxon>Eukaryota</taxon>
        <taxon>Fungi</taxon>
        <taxon>Fungi incertae sedis</taxon>
        <taxon>Chytridiomycota</taxon>
        <taxon>Chytridiomycota incertae sedis</taxon>
        <taxon>Chytridiomycetes</taxon>
        <taxon>Spizellomycetales</taxon>
        <taxon>Powellomycetaceae</taxon>
        <taxon>Powellomyces</taxon>
    </lineage>
</organism>
<evidence type="ECO:0000313" key="2">
    <source>
        <dbReference type="Proteomes" id="UP000318582"/>
    </source>
</evidence>
<dbReference type="Proteomes" id="UP000318582">
    <property type="component" value="Unassembled WGS sequence"/>
</dbReference>
<comment type="caution">
    <text evidence="1">The sequence shown here is derived from an EMBL/GenBank/DDBJ whole genome shotgun (WGS) entry which is preliminary data.</text>
</comment>
<gene>
    <name evidence="1" type="ORF">PhCBS80983_g00945</name>
</gene>
<keyword evidence="2" id="KW-1185">Reference proteome</keyword>
<dbReference type="AlphaFoldDB" id="A0A507ECV8"/>
<protein>
    <submittedName>
        <fullName evidence="1">Uncharacterized protein</fullName>
    </submittedName>
</protein>
<name>A0A507ECV8_9FUNG</name>
<accession>A0A507ECV8</accession>
<reference evidence="1 2" key="1">
    <citation type="journal article" date="2019" name="Sci. Rep.">
        <title>Comparative genomics of chytrid fungi reveal insights into the obligate biotrophic and pathogenic lifestyle of Synchytrium endobioticum.</title>
        <authorList>
            <person name="van de Vossenberg B.T.L.H."/>
            <person name="Warris S."/>
            <person name="Nguyen H.D.T."/>
            <person name="van Gent-Pelzer M.P.E."/>
            <person name="Joly D.L."/>
            <person name="van de Geest H.C."/>
            <person name="Bonants P.J.M."/>
            <person name="Smith D.S."/>
            <person name="Levesque C.A."/>
            <person name="van der Lee T.A.J."/>
        </authorList>
    </citation>
    <scope>NUCLEOTIDE SEQUENCE [LARGE SCALE GENOMIC DNA]</scope>
    <source>
        <strain evidence="1 2">CBS 809.83</strain>
    </source>
</reference>